<dbReference type="GO" id="GO:0005886">
    <property type="term" value="C:plasma membrane"/>
    <property type="evidence" value="ECO:0007669"/>
    <property type="project" value="TreeGrafter"/>
</dbReference>
<comment type="similarity">
    <text evidence="1">Belongs to the GSP E family.</text>
</comment>
<keyword evidence="3" id="KW-0067">ATP-binding</keyword>
<proteinExistence type="inferred from homology"/>
<dbReference type="Pfam" id="PF00437">
    <property type="entry name" value="T2SSE"/>
    <property type="match status" value="1"/>
</dbReference>
<sequence>MALTAEGERFGNINPELRQLICLTDDDVLHIVDGYEADPFVLAFQDTVRRAGIKAELASVTPEQLKELYQGITSAINLGFGRSSQESASKRQREVVQILKLATQSGASDIHFFPTPNGHQLRFRVHGELDTIKSFAGGDGLALLSTIYTSMCESVDPNYRPEVSQDGRLQSEFVKECGLFGARIATRPTLNGPWMAVRLLYDSGEVIPLERMGYLDEQIDLLTRLIHRTEGMVLLSGTTGSGKSTALQTLLSMLLKFNNFAINLATVEDPVEYRIEGANQTPLLGEWADAITNLMRMDPDVLMLGEIRDLLSAIAAFQAANTGHGAWSTVHTSTAAACIQRLHDLGVEDSLLMDPSLVKGLVNQSLTRVLCPDCKLPYLENCGRLTRDLQHRIQKRCIPEHVYLKGAGCARCKGRGVVGRTAIAEIILPDLRFMRTFREKGKAEAQAFWVHSLGGITKNAHLIHRINEGIVDPLLGEKDVCQLDEDVMTIGGRQ</sequence>
<reference evidence="5 6" key="1">
    <citation type="journal article" date="2018" name="Int. J. Syst. Evol. Microbiol.">
        <title>Pseudomonas furukawaii sp. nov., a polychlorinated biphenyl-degrading bacterium isolated from biphenyl-contaminated soil in Japan.</title>
        <authorList>
            <person name="Kimura N."/>
            <person name="Watanabe T."/>
            <person name="Suenaga H."/>
            <person name="Fujihara H."/>
            <person name="Futagami T."/>
            <person name="Goto M."/>
            <person name="Hanada S."/>
            <person name="Hirose J."/>
        </authorList>
    </citation>
    <scope>NUCLEOTIDE SEQUENCE [LARGE SCALE GENOMIC DNA]</scope>
    <source>
        <strain evidence="6">DSM 10086 / NBRC 110670 / KF707</strain>
    </source>
</reference>
<accession>A0AAD1FI19</accession>
<evidence type="ECO:0000313" key="5">
    <source>
        <dbReference type="EMBL" id="BAU77395.1"/>
    </source>
</evidence>
<protein>
    <submittedName>
        <fullName evidence="5">General secretion pathway protein E</fullName>
    </submittedName>
</protein>
<dbReference type="SUPFAM" id="SSF52540">
    <property type="entry name" value="P-loop containing nucleoside triphosphate hydrolases"/>
    <property type="match status" value="1"/>
</dbReference>
<geneLocation type="plasmid" evidence="5 6">
    <name>pKF707</name>
</geneLocation>
<dbReference type="EMBL" id="AP014863">
    <property type="protein sequence ID" value="BAU77395.1"/>
    <property type="molecule type" value="Genomic_DNA"/>
</dbReference>
<dbReference type="Gene3D" id="3.40.50.300">
    <property type="entry name" value="P-loop containing nucleotide triphosphate hydrolases"/>
    <property type="match status" value="1"/>
</dbReference>
<dbReference type="Proteomes" id="UP000218554">
    <property type="component" value="Plasmid pKF707"/>
</dbReference>
<dbReference type="GO" id="GO:0005524">
    <property type="term" value="F:ATP binding"/>
    <property type="evidence" value="ECO:0007669"/>
    <property type="project" value="UniProtKB-KW"/>
</dbReference>
<dbReference type="GO" id="GO:0016887">
    <property type="term" value="F:ATP hydrolysis activity"/>
    <property type="evidence" value="ECO:0007669"/>
    <property type="project" value="TreeGrafter"/>
</dbReference>
<keyword evidence="5" id="KW-0614">Plasmid</keyword>
<dbReference type="Gene3D" id="3.30.450.90">
    <property type="match status" value="1"/>
</dbReference>
<dbReference type="InterPro" id="IPR027417">
    <property type="entry name" value="P-loop_NTPase"/>
</dbReference>
<name>A0AAD1FI19_METFU</name>
<keyword evidence="6" id="KW-1185">Reference proteome</keyword>
<dbReference type="PROSITE" id="PS00662">
    <property type="entry name" value="T2SP_E"/>
    <property type="match status" value="1"/>
</dbReference>
<evidence type="ECO:0000259" key="4">
    <source>
        <dbReference type="PROSITE" id="PS00662"/>
    </source>
</evidence>
<dbReference type="PANTHER" id="PTHR30258:SF1">
    <property type="entry name" value="PROTEIN TRANSPORT PROTEIN HOFB HOMOLOG"/>
    <property type="match status" value="1"/>
</dbReference>
<dbReference type="PANTHER" id="PTHR30258">
    <property type="entry name" value="TYPE II SECRETION SYSTEM PROTEIN GSPE-RELATED"/>
    <property type="match status" value="1"/>
</dbReference>
<organism evidence="5 6">
    <name type="scientific">Metapseudomonas furukawaii</name>
    <name type="common">Pseudomonas furukawaii</name>
    <dbReference type="NCBI Taxonomy" id="1149133"/>
    <lineage>
        <taxon>Bacteria</taxon>
        <taxon>Pseudomonadati</taxon>
        <taxon>Pseudomonadota</taxon>
        <taxon>Gammaproteobacteria</taxon>
        <taxon>Pseudomonadales</taxon>
        <taxon>Pseudomonadaceae</taxon>
        <taxon>Metapseudomonas</taxon>
    </lineage>
</organism>
<evidence type="ECO:0000256" key="2">
    <source>
        <dbReference type="ARBA" id="ARBA00022741"/>
    </source>
</evidence>
<feature type="domain" description="Bacterial type II secretion system protein E" evidence="4">
    <location>
        <begin position="295"/>
        <end position="309"/>
    </location>
</feature>
<gene>
    <name evidence="5" type="ORF">KF707C_p60</name>
</gene>
<dbReference type="InterPro" id="IPR001482">
    <property type="entry name" value="T2SS/T4SS_dom"/>
</dbReference>
<evidence type="ECO:0000256" key="3">
    <source>
        <dbReference type="ARBA" id="ARBA00022840"/>
    </source>
</evidence>
<keyword evidence="2" id="KW-0547">Nucleotide-binding</keyword>
<dbReference type="AlphaFoldDB" id="A0AAD1FI19"/>
<dbReference type="KEGG" id="pfuw:KF707C_p60"/>
<evidence type="ECO:0000313" key="6">
    <source>
        <dbReference type="Proteomes" id="UP000218554"/>
    </source>
</evidence>
<evidence type="ECO:0000256" key="1">
    <source>
        <dbReference type="ARBA" id="ARBA00006611"/>
    </source>
</evidence>